<gene>
    <name evidence="3" type="ORF">CAS74_002062</name>
</gene>
<protein>
    <recommendedName>
        <fullName evidence="2">Nitrogen regulatory protein areA GATA-like domain-containing protein</fullName>
    </recommendedName>
</protein>
<feature type="compositionally biased region" description="Acidic residues" evidence="1">
    <location>
        <begin position="559"/>
        <end position="568"/>
    </location>
</feature>
<dbReference type="Proteomes" id="UP000195871">
    <property type="component" value="Unassembled WGS sequence"/>
</dbReference>
<feature type="region of interest" description="Disordered" evidence="1">
    <location>
        <begin position="849"/>
        <end position="868"/>
    </location>
</feature>
<accession>A0A1Z8JP42</accession>
<feature type="region of interest" description="Disordered" evidence="1">
    <location>
        <begin position="559"/>
        <end position="630"/>
    </location>
</feature>
<feature type="compositionally biased region" description="Acidic residues" evidence="1">
    <location>
        <begin position="591"/>
        <end position="628"/>
    </location>
</feature>
<dbReference type="InterPro" id="IPR013860">
    <property type="entry name" value="AreA_GATA"/>
</dbReference>
<proteinExistence type="predicted"/>
<comment type="caution">
    <text evidence="3">The sequence shown here is derived from an EMBL/GenBank/DDBJ whole genome shotgun (WGS) entry which is preliminary data.</text>
</comment>
<feature type="compositionally biased region" description="Low complexity" evidence="1">
    <location>
        <begin position="400"/>
        <end position="421"/>
    </location>
</feature>
<sequence>MSQEVFNEGPTTSQHIESRDDSHFQSTTFKLKRTRSMGLLDNFITPQSSTPCGGNSSRSRDEIDHACNPTQRSIPNSKLTSGSFIPQESLNKLNLQKDAAPIHVRYRPISLPSQPSSLTNNANTSCSHYMNRNLKVNSPQSFQSDDFSDDYNNSEDSVSSQSSKTATTTTQQQHSNNSNQQQQQHQQHQDRYRSDNEKNKNADDYDDHLHHHQDLTNLLHDDIDVKDAPDKHVDYLTHKWAEDEISKSWKYVTLRRSAVADSARLENASWRTWAQTRSNLKTISPEELNWSKDTDVTWLYGPVIESQSIKLNRNHQNGSGNSLNFDNTNHSSNTDSYHSEMTNAGHTNHNNDDKTNKVNNNSSRSSSSCCDNNTETDTIRSSHGGSGFKNTDNNANIPGNENYSLLSNNNNNETNSNPNPSGEHLKSILKKKSNVEKMIGGSSYSRLQHLLENRERKNSSDDYYSSPNLEPTTPIYNQKCSPIDTTSNLSNNLSFNFSNSNSNSTITSNKVLPMKIKSSLKNSLLNIKEKNDSNQSIGKKEKHIHFNLRVDQCIALENGDDSGVEDLDNDKIPSISKYMDNEYESTKSYESDNDDSDGDDEHDDNDNGNYDNDNEDDEYDYDDDDDEGFVLKPTLHSFSGTGDMTTIAPLPSTVLKFASDDEMTEPVRHSSSQDRLFTTSHNTKTNRGYDYYYDYNTVYSNNSNPLVYSTPNADVEMVDVPKDFQLGAEPEFSQSVSPSTSTTVNNSPDQQMYDVPLALQQTRSDSSSYDNSSFPNSDSDGYFYYDDDRFNEGLSLKRSASIGSHHGSSQSVSSIKVGLSGLDLTSTGLRASTGLGSKPQLCQMAGLQTSQSNLHSKESGSSFGGSQAPKDMKRKFIFDDSEDSFSDITIVSAVKSNSSIGSLADINRQFSGLTRRNFGLNNQAKSGFSFGSDSDSESSQ</sequence>
<evidence type="ECO:0000313" key="4">
    <source>
        <dbReference type="Proteomes" id="UP000195871"/>
    </source>
</evidence>
<feature type="compositionally biased region" description="Basic and acidic residues" evidence="1">
    <location>
        <begin position="187"/>
        <end position="208"/>
    </location>
</feature>
<evidence type="ECO:0000259" key="2">
    <source>
        <dbReference type="Pfam" id="PF08550"/>
    </source>
</evidence>
<feature type="compositionally biased region" description="Polar residues" evidence="1">
    <location>
        <begin position="461"/>
        <end position="476"/>
    </location>
</feature>
<dbReference type="GO" id="GO:0007039">
    <property type="term" value="P:protein catabolic process in the vacuole"/>
    <property type="evidence" value="ECO:0007669"/>
    <property type="project" value="TreeGrafter"/>
</dbReference>
<feature type="compositionally biased region" description="Polar residues" evidence="1">
    <location>
        <begin position="44"/>
        <end position="57"/>
    </location>
</feature>
<dbReference type="Pfam" id="PF08550">
    <property type="entry name" value="GATA_AreA"/>
    <property type="match status" value="1"/>
</dbReference>
<dbReference type="AlphaFoldDB" id="A0A1Z8JP42"/>
<dbReference type="PANTHER" id="PTHR28051">
    <property type="entry name" value="PROTEIN MTL1-RELATED"/>
    <property type="match status" value="1"/>
</dbReference>
<feature type="compositionally biased region" description="Low complexity" evidence="1">
    <location>
        <begin position="154"/>
        <end position="186"/>
    </location>
</feature>
<feature type="region of interest" description="Disordered" evidence="1">
    <location>
        <begin position="137"/>
        <end position="208"/>
    </location>
</feature>
<organism evidence="3 4">
    <name type="scientific">Pichia kudriavzevii</name>
    <name type="common">Yeast</name>
    <name type="synonym">Issatchenkia orientalis</name>
    <dbReference type="NCBI Taxonomy" id="4909"/>
    <lineage>
        <taxon>Eukaryota</taxon>
        <taxon>Fungi</taxon>
        <taxon>Dikarya</taxon>
        <taxon>Ascomycota</taxon>
        <taxon>Saccharomycotina</taxon>
        <taxon>Pichiomycetes</taxon>
        <taxon>Pichiales</taxon>
        <taxon>Pichiaceae</taxon>
        <taxon>Pichia</taxon>
    </lineage>
</organism>
<dbReference type="GO" id="GO:0042149">
    <property type="term" value="P:cellular response to glucose starvation"/>
    <property type="evidence" value="ECO:0007669"/>
    <property type="project" value="TreeGrafter"/>
</dbReference>
<feature type="region of interest" description="Disordered" evidence="1">
    <location>
        <begin position="1"/>
        <end position="25"/>
    </location>
</feature>
<feature type="compositionally biased region" description="Low complexity" evidence="1">
    <location>
        <begin position="357"/>
        <end position="373"/>
    </location>
</feature>
<evidence type="ECO:0000313" key="3">
    <source>
        <dbReference type="EMBL" id="OUT22346.1"/>
    </source>
</evidence>
<evidence type="ECO:0000256" key="1">
    <source>
        <dbReference type="SAM" id="MobiDB-lite"/>
    </source>
</evidence>
<feature type="compositionally biased region" description="Low complexity" evidence="1">
    <location>
        <begin position="735"/>
        <end position="748"/>
    </location>
</feature>
<dbReference type="InterPro" id="IPR052292">
    <property type="entry name" value="Glucose_repression_reg"/>
</dbReference>
<feature type="compositionally biased region" description="Polar residues" evidence="1">
    <location>
        <begin position="313"/>
        <end position="345"/>
    </location>
</feature>
<feature type="region of interest" description="Disordered" evidence="1">
    <location>
        <begin position="730"/>
        <end position="750"/>
    </location>
</feature>
<feature type="compositionally biased region" description="Polar residues" evidence="1">
    <location>
        <begin position="375"/>
        <end position="399"/>
    </location>
</feature>
<feature type="domain" description="Nitrogen regulatory protein areA GATA-like" evidence="2">
    <location>
        <begin position="248"/>
        <end position="275"/>
    </location>
</feature>
<dbReference type="PANTHER" id="PTHR28051:SF1">
    <property type="entry name" value="PROTEIN MTL1-RELATED"/>
    <property type="match status" value="1"/>
</dbReference>
<feature type="region of interest" description="Disordered" evidence="1">
    <location>
        <begin position="313"/>
        <end position="425"/>
    </location>
</feature>
<feature type="region of interest" description="Disordered" evidence="1">
    <location>
        <begin position="44"/>
        <end position="82"/>
    </location>
</feature>
<name>A0A1Z8JP42_PICKU</name>
<feature type="compositionally biased region" description="Polar residues" evidence="1">
    <location>
        <begin position="68"/>
        <end position="82"/>
    </location>
</feature>
<feature type="region of interest" description="Disordered" evidence="1">
    <location>
        <begin position="455"/>
        <end position="476"/>
    </location>
</feature>
<feature type="compositionally biased region" description="Polar residues" evidence="1">
    <location>
        <begin position="849"/>
        <end position="865"/>
    </location>
</feature>
<dbReference type="GO" id="GO:0005773">
    <property type="term" value="C:vacuole"/>
    <property type="evidence" value="ECO:0007669"/>
    <property type="project" value="GOC"/>
</dbReference>
<dbReference type="VEuPathDB" id="FungiDB:C5L36_0D01020"/>
<reference evidence="3 4" key="1">
    <citation type="submission" date="2017-05" db="EMBL/GenBank/DDBJ databases">
        <title>The Genome Sequence of Candida krusei Ckrusei653.</title>
        <authorList>
            <person name="Cuomo C."/>
            <person name="Forche A."/>
            <person name="Young S."/>
            <person name="Abouelleil A."/>
            <person name="Cao P."/>
            <person name="Chapman S."/>
            <person name="Cusick C."/>
            <person name="Shea T."/>
            <person name="Nusbaum C."/>
            <person name="Birren B."/>
        </authorList>
    </citation>
    <scope>NUCLEOTIDE SEQUENCE [LARGE SCALE GENOMIC DNA]</scope>
    <source>
        <strain evidence="3 4">Ckrusei653</strain>
    </source>
</reference>
<feature type="compositionally biased region" description="Polar residues" evidence="1">
    <location>
        <begin position="1"/>
        <end position="15"/>
    </location>
</feature>
<dbReference type="EMBL" id="NHMM01000003">
    <property type="protein sequence ID" value="OUT22346.1"/>
    <property type="molecule type" value="Genomic_DNA"/>
</dbReference>